<keyword evidence="3" id="KW-1185">Reference proteome</keyword>
<dbReference type="EMBL" id="CP011494">
    <property type="protein sequence ID" value="AKO53870.1"/>
    <property type="molecule type" value="Genomic_DNA"/>
</dbReference>
<evidence type="ECO:0000256" key="1">
    <source>
        <dbReference type="ARBA" id="ARBA00009477"/>
    </source>
</evidence>
<organism evidence="2 3">
    <name type="scientific">Marinobacter psychrophilus</name>
    <dbReference type="NCBI Taxonomy" id="330734"/>
    <lineage>
        <taxon>Bacteria</taxon>
        <taxon>Pseudomonadati</taxon>
        <taxon>Pseudomonadota</taxon>
        <taxon>Gammaproteobacteria</taxon>
        <taxon>Pseudomonadales</taxon>
        <taxon>Marinobacteraceae</taxon>
        <taxon>Marinobacter</taxon>
    </lineage>
</organism>
<protein>
    <recommendedName>
        <fullName evidence="4">RND transporter</fullName>
    </recommendedName>
</protein>
<name>A0A0H4I814_9GAMM</name>
<dbReference type="SUPFAM" id="SSF111369">
    <property type="entry name" value="HlyD-like secretion proteins"/>
    <property type="match status" value="1"/>
</dbReference>
<dbReference type="RefSeq" id="WP_048388048.1">
    <property type="nucleotide sequence ID" value="NZ_CP011494.1"/>
</dbReference>
<dbReference type="Proteomes" id="UP000036406">
    <property type="component" value="Chromosome"/>
</dbReference>
<proteinExistence type="inferred from homology"/>
<dbReference type="PANTHER" id="PTHR30469:SF15">
    <property type="entry name" value="HLYD FAMILY OF SECRETION PROTEINS"/>
    <property type="match status" value="1"/>
</dbReference>
<evidence type="ECO:0000313" key="2">
    <source>
        <dbReference type="EMBL" id="AKO53870.1"/>
    </source>
</evidence>
<dbReference type="KEGG" id="mpq:ABA45_16710"/>
<dbReference type="GO" id="GO:0015562">
    <property type="term" value="F:efflux transmembrane transporter activity"/>
    <property type="evidence" value="ECO:0007669"/>
    <property type="project" value="TreeGrafter"/>
</dbReference>
<dbReference type="InterPro" id="IPR006143">
    <property type="entry name" value="RND_pump_MFP"/>
</dbReference>
<accession>A0A0H4I814</accession>
<dbReference type="NCBIfam" id="TIGR01730">
    <property type="entry name" value="RND_mfp"/>
    <property type="match status" value="1"/>
</dbReference>
<gene>
    <name evidence="2" type="ORF">ABA45_16710</name>
</gene>
<evidence type="ECO:0008006" key="4">
    <source>
        <dbReference type="Google" id="ProtNLM"/>
    </source>
</evidence>
<dbReference type="Gene3D" id="2.40.30.170">
    <property type="match status" value="1"/>
</dbReference>
<sequence>MRFKRLRNRRTLALFVAIGVLIGVTALLADMDNTVDIKKQDKADLLPLVTVENVSAGEQSLVIEAYAEIKPRWVIDLKSDVSGVIVRMHPLALAGSRVRKDEPLFVIDDIRYQAELAEAERACREAELDQQRAVYTTRVAQRQFDSAGAQPPNDLALHLPQLNIANATVKAARAHVKVAKQQLDHTVVRAPYSGYIVERHISPGQKYMAGDLVARLIDDSHYDIAVGVSKSDWQRLKHPIQGQKVSLFNEQGNAVGKAVVRESGGYRDEETRHYIVHLYAQRAEIDALAGDLIKVRFQGRTEHNTLSIPASALTSNGSVWWIESESTLARGVVDVLSHNDDRVLIRAPHNRAEWQVVAMPQSSYLPGQNVRTTTEAAW</sequence>
<evidence type="ECO:0000313" key="3">
    <source>
        <dbReference type="Proteomes" id="UP000036406"/>
    </source>
</evidence>
<dbReference type="Gene3D" id="2.40.50.100">
    <property type="match status" value="1"/>
</dbReference>
<dbReference type="GO" id="GO:1990281">
    <property type="term" value="C:efflux pump complex"/>
    <property type="evidence" value="ECO:0007669"/>
    <property type="project" value="TreeGrafter"/>
</dbReference>
<comment type="similarity">
    <text evidence="1">Belongs to the membrane fusion protein (MFP) (TC 8.A.1) family.</text>
</comment>
<dbReference type="STRING" id="330734.ABA45_16710"/>
<dbReference type="PATRIC" id="fig|330734.3.peg.3512"/>
<dbReference type="PANTHER" id="PTHR30469">
    <property type="entry name" value="MULTIDRUG RESISTANCE PROTEIN MDTA"/>
    <property type="match status" value="1"/>
</dbReference>
<reference evidence="2 3" key="1">
    <citation type="submission" date="2015-05" db="EMBL/GenBank/DDBJ databases">
        <title>Complete genome of Marinobacter psychrophilus strain 20041T isolated from sea-ice of the Canadian Basin.</title>
        <authorList>
            <person name="Song L."/>
            <person name="Ren L."/>
            <person name="Yu Y."/>
            <person name="Wang X."/>
        </authorList>
    </citation>
    <scope>NUCLEOTIDE SEQUENCE [LARGE SCALE GENOMIC DNA]</scope>
    <source>
        <strain evidence="2 3">20041</strain>
    </source>
</reference>
<dbReference type="AlphaFoldDB" id="A0A0H4I814"/>
<dbReference type="Gene3D" id="1.10.287.470">
    <property type="entry name" value="Helix hairpin bin"/>
    <property type="match status" value="1"/>
</dbReference>